<keyword evidence="8" id="KW-0547">Nucleotide-binding</keyword>
<comment type="catalytic activity">
    <reaction evidence="21">
        <text>DNA(n) + a 2'-deoxyribonucleoside 5'-triphosphate = DNA(n+1) + diphosphate</text>
        <dbReference type="Rhea" id="RHEA:22508"/>
        <dbReference type="Rhea" id="RHEA-COMP:17339"/>
        <dbReference type="Rhea" id="RHEA-COMP:17340"/>
        <dbReference type="ChEBI" id="CHEBI:33019"/>
        <dbReference type="ChEBI" id="CHEBI:61560"/>
        <dbReference type="ChEBI" id="CHEBI:173112"/>
        <dbReference type="EC" id="2.7.7.7"/>
    </reaction>
</comment>
<keyword evidence="15" id="KW-0695">RNA-directed DNA polymerase</keyword>
<comment type="catalytic activity">
    <reaction evidence="20">
        <text>DNA(n) + a 2'-deoxyribonucleoside 5'-triphosphate = DNA(n+1) + diphosphate</text>
        <dbReference type="Rhea" id="RHEA:22508"/>
        <dbReference type="Rhea" id="RHEA-COMP:17339"/>
        <dbReference type="Rhea" id="RHEA-COMP:17340"/>
        <dbReference type="ChEBI" id="CHEBI:33019"/>
        <dbReference type="ChEBI" id="CHEBI:61560"/>
        <dbReference type="ChEBI" id="CHEBI:173112"/>
        <dbReference type="EC" id="2.7.7.49"/>
    </reaction>
</comment>
<keyword evidence="2" id="KW-0815">Transposition</keyword>
<dbReference type="Pfam" id="PF14223">
    <property type="entry name" value="Retrotran_gag_2"/>
    <property type="match status" value="1"/>
</dbReference>
<keyword evidence="19" id="KW-0511">Multifunctional enzyme</keyword>
<dbReference type="Pfam" id="PF13976">
    <property type="entry name" value="gag_pre-integrs"/>
    <property type="match status" value="1"/>
</dbReference>
<dbReference type="InterPro" id="IPR036397">
    <property type="entry name" value="RNaseH_sf"/>
</dbReference>
<dbReference type="InterPro" id="IPR054722">
    <property type="entry name" value="PolX-like_BBD"/>
</dbReference>
<evidence type="ECO:0000256" key="22">
    <source>
        <dbReference type="SAM" id="MobiDB-lite"/>
    </source>
</evidence>
<dbReference type="GO" id="GO:0006508">
    <property type="term" value="P:proteolysis"/>
    <property type="evidence" value="ECO:0007669"/>
    <property type="project" value="UniProtKB-KW"/>
</dbReference>
<keyword evidence="3" id="KW-1188">Viral release from host cell</keyword>
<keyword evidence="9" id="KW-0255">Endonuclease</keyword>
<evidence type="ECO:0000256" key="5">
    <source>
        <dbReference type="ARBA" id="ARBA00022695"/>
    </source>
</evidence>
<evidence type="ECO:0000256" key="17">
    <source>
        <dbReference type="ARBA" id="ARBA00023113"/>
    </source>
</evidence>
<dbReference type="GO" id="GO:0046872">
    <property type="term" value="F:metal ion binding"/>
    <property type="evidence" value="ECO:0007669"/>
    <property type="project" value="UniProtKB-KW"/>
</dbReference>
<dbReference type="Pfam" id="PF22936">
    <property type="entry name" value="Pol_BBD"/>
    <property type="match status" value="1"/>
</dbReference>
<dbReference type="GO" id="GO:0003964">
    <property type="term" value="F:RNA-directed DNA polymerase activity"/>
    <property type="evidence" value="ECO:0007669"/>
    <property type="project" value="UniProtKB-KW"/>
</dbReference>
<dbReference type="InterPro" id="IPR057670">
    <property type="entry name" value="SH3_retrovirus"/>
</dbReference>
<dbReference type="GO" id="GO:0008233">
    <property type="term" value="F:peptidase activity"/>
    <property type="evidence" value="ECO:0007669"/>
    <property type="project" value="UniProtKB-KW"/>
</dbReference>
<dbReference type="GO" id="GO:0015074">
    <property type="term" value="P:DNA integration"/>
    <property type="evidence" value="ECO:0007669"/>
    <property type="project" value="UniProtKB-KW"/>
</dbReference>
<evidence type="ECO:0000256" key="6">
    <source>
        <dbReference type="ARBA" id="ARBA00022722"/>
    </source>
</evidence>
<dbReference type="InterPro" id="IPR001584">
    <property type="entry name" value="Integrase_cat-core"/>
</dbReference>
<keyword evidence="17" id="KW-0917">Virion maturation</keyword>
<feature type="domain" description="Integrase catalytic" evidence="23">
    <location>
        <begin position="521"/>
        <end position="700"/>
    </location>
</feature>
<dbReference type="GO" id="GO:0003723">
    <property type="term" value="F:RNA binding"/>
    <property type="evidence" value="ECO:0007669"/>
    <property type="project" value="UniProtKB-KW"/>
</dbReference>
<evidence type="ECO:0000256" key="13">
    <source>
        <dbReference type="ARBA" id="ARBA00022884"/>
    </source>
</evidence>
<keyword evidence="16" id="KW-0239">DNA-directed DNA polymerase</keyword>
<dbReference type="GO" id="GO:0032196">
    <property type="term" value="P:transposition"/>
    <property type="evidence" value="ECO:0007669"/>
    <property type="project" value="UniProtKB-KW"/>
</dbReference>
<keyword evidence="25" id="KW-1185">Reference proteome</keyword>
<keyword evidence="4" id="KW-0645">Protease</keyword>
<name>A0A369J9P2_HYPMA</name>
<keyword evidence="10" id="KW-0378">Hydrolase</keyword>
<keyword evidence="13" id="KW-0694">RNA-binding</keyword>
<keyword evidence="7" id="KW-0479">Metal-binding</keyword>
<evidence type="ECO:0000313" key="25">
    <source>
        <dbReference type="Proteomes" id="UP000076154"/>
    </source>
</evidence>
<evidence type="ECO:0000256" key="12">
    <source>
        <dbReference type="ARBA" id="ARBA00022842"/>
    </source>
</evidence>
<dbReference type="GO" id="GO:0005524">
    <property type="term" value="F:ATP binding"/>
    <property type="evidence" value="ECO:0007669"/>
    <property type="project" value="UniProtKB-KW"/>
</dbReference>
<evidence type="ECO:0000256" key="9">
    <source>
        <dbReference type="ARBA" id="ARBA00022759"/>
    </source>
</evidence>
<evidence type="ECO:0000256" key="8">
    <source>
        <dbReference type="ARBA" id="ARBA00022741"/>
    </source>
</evidence>
<evidence type="ECO:0000256" key="7">
    <source>
        <dbReference type="ARBA" id="ARBA00022723"/>
    </source>
</evidence>
<dbReference type="InParanoid" id="A0A369J9P2"/>
<dbReference type="InterPro" id="IPR025724">
    <property type="entry name" value="GAG-pre-integrase_dom"/>
</dbReference>
<reference evidence="24" key="1">
    <citation type="submission" date="2018-04" db="EMBL/GenBank/DDBJ databases">
        <title>Whole genome sequencing of Hypsizygus marmoreus.</title>
        <authorList>
            <person name="Choi I.-G."/>
            <person name="Min B."/>
            <person name="Kim J.-G."/>
            <person name="Kim S."/>
            <person name="Oh Y.-L."/>
            <person name="Kong W.-S."/>
            <person name="Park H."/>
            <person name="Jeong J."/>
            <person name="Song E.-S."/>
        </authorList>
    </citation>
    <scope>NUCLEOTIDE SEQUENCE [LARGE SCALE GENOMIC DNA]</scope>
    <source>
        <strain evidence="24">51987-8</strain>
    </source>
</reference>
<evidence type="ECO:0000256" key="16">
    <source>
        <dbReference type="ARBA" id="ARBA00022932"/>
    </source>
</evidence>
<keyword evidence="16" id="KW-0808">Transferase</keyword>
<keyword evidence="12" id="KW-0460">Magnesium</keyword>
<dbReference type="GO" id="GO:0006310">
    <property type="term" value="P:DNA recombination"/>
    <property type="evidence" value="ECO:0007669"/>
    <property type="project" value="UniProtKB-KW"/>
</dbReference>
<dbReference type="InterPro" id="IPR013103">
    <property type="entry name" value="RVT_2"/>
</dbReference>
<protein>
    <submittedName>
        <fullName evidence="24">Retrovirus-related Pol polyprotein from transposon TNT 1-94</fullName>
    </submittedName>
</protein>
<evidence type="ECO:0000256" key="19">
    <source>
        <dbReference type="ARBA" id="ARBA00023268"/>
    </source>
</evidence>
<dbReference type="Pfam" id="PF25597">
    <property type="entry name" value="SH3_retrovirus"/>
    <property type="match status" value="1"/>
</dbReference>
<comment type="caution">
    <text evidence="24">The sequence shown here is derived from an EMBL/GenBank/DDBJ whole genome shotgun (WGS) entry which is preliminary data.</text>
</comment>
<organism evidence="24 25">
    <name type="scientific">Hypsizygus marmoreus</name>
    <name type="common">White beech mushroom</name>
    <name type="synonym">Agaricus marmoreus</name>
    <dbReference type="NCBI Taxonomy" id="39966"/>
    <lineage>
        <taxon>Eukaryota</taxon>
        <taxon>Fungi</taxon>
        <taxon>Dikarya</taxon>
        <taxon>Basidiomycota</taxon>
        <taxon>Agaricomycotina</taxon>
        <taxon>Agaricomycetes</taxon>
        <taxon>Agaricomycetidae</taxon>
        <taxon>Agaricales</taxon>
        <taxon>Tricholomatineae</taxon>
        <taxon>Lyophyllaceae</taxon>
        <taxon>Hypsizygus</taxon>
    </lineage>
</organism>
<dbReference type="EMBL" id="LUEZ02000113">
    <property type="protein sequence ID" value="RDB17165.1"/>
    <property type="molecule type" value="Genomic_DNA"/>
</dbReference>
<feature type="region of interest" description="Disordered" evidence="22">
    <location>
        <begin position="1419"/>
        <end position="1443"/>
    </location>
</feature>
<dbReference type="CDD" id="cd09272">
    <property type="entry name" value="RNase_HI_RT_Ty1"/>
    <property type="match status" value="1"/>
</dbReference>
<dbReference type="InterPro" id="IPR039537">
    <property type="entry name" value="Retrotran_Ty1/copia-like"/>
</dbReference>
<dbReference type="InterPro" id="IPR012337">
    <property type="entry name" value="RNaseH-like_sf"/>
</dbReference>
<evidence type="ECO:0000256" key="4">
    <source>
        <dbReference type="ARBA" id="ARBA00022670"/>
    </source>
</evidence>
<gene>
    <name evidence="24" type="primary">POLX_7</name>
    <name evidence="24" type="ORF">Hypma_001804</name>
</gene>
<dbReference type="STRING" id="39966.A0A369J9P2"/>
<dbReference type="Gene3D" id="3.30.420.10">
    <property type="entry name" value="Ribonuclease H-like superfamily/Ribonuclease H"/>
    <property type="match status" value="1"/>
</dbReference>
<evidence type="ECO:0000256" key="2">
    <source>
        <dbReference type="ARBA" id="ARBA00022578"/>
    </source>
</evidence>
<dbReference type="PANTHER" id="PTHR42648">
    <property type="entry name" value="TRANSPOSASE, PUTATIVE-RELATED"/>
    <property type="match status" value="1"/>
</dbReference>
<dbReference type="GO" id="GO:0005634">
    <property type="term" value="C:nucleus"/>
    <property type="evidence" value="ECO:0007669"/>
    <property type="project" value="UniProtKB-ARBA"/>
</dbReference>
<feature type="compositionally biased region" description="Acidic residues" evidence="22">
    <location>
        <begin position="1419"/>
        <end position="1437"/>
    </location>
</feature>
<keyword evidence="6" id="KW-0540">Nuclease</keyword>
<dbReference type="PROSITE" id="PS50994">
    <property type="entry name" value="INTEGRASE"/>
    <property type="match status" value="1"/>
</dbReference>
<evidence type="ECO:0000256" key="21">
    <source>
        <dbReference type="ARBA" id="ARBA00049244"/>
    </source>
</evidence>
<evidence type="ECO:0000313" key="24">
    <source>
        <dbReference type="EMBL" id="RDB17165.1"/>
    </source>
</evidence>
<dbReference type="OrthoDB" id="7691805at2759"/>
<evidence type="ECO:0000256" key="3">
    <source>
        <dbReference type="ARBA" id="ARBA00022612"/>
    </source>
</evidence>
<dbReference type="GO" id="GO:0004519">
    <property type="term" value="F:endonuclease activity"/>
    <property type="evidence" value="ECO:0007669"/>
    <property type="project" value="UniProtKB-KW"/>
</dbReference>
<evidence type="ECO:0000259" key="23">
    <source>
        <dbReference type="PROSITE" id="PS50994"/>
    </source>
</evidence>
<proteinExistence type="predicted"/>
<keyword evidence="11" id="KW-0067">ATP-binding</keyword>
<evidence type="ECO:0000256" key="15">
    <source>
        <dbReference type="ARBA" id="ARBA00022918"/>
    </source>
</evidence>
<dbReference type="SUPFAM" id="SSF53098">
    <property type="entry name" value="Ribonuclease H-like"/>
    <property type="match status" value="1"/>
</dbReference>
<keyword evidence="5" id="KW-0548">Nucleotidyltransferase</keyword>
<evidence type="ECO:0000256" key="20">
    <source>
        <dbReference type="ARBA" id="ARBA00048173"/>
    </source>
</evidence>
<accession>A0A369J9P2</accession>
<evidence type="ECO:0000256" key="14">
    <source>
        <dbReference type="ARBA" id="ARBA00022908"/>
    </source>
</evidence>
<evidence type="ECO:0000256" key="11">
    <source>
        <dbReference type="ARBA" id="ARBA00022840"/>
    </source>
</evidence>
<dbReference type="GO" id="GO:0003887">
    <property type="term" value="F:DNA-directed DNA polymerase activity"/>
    <property type="evidence" value="ECO:0007669"/>
    <property type="project" value="UniProtKB-KW"/>
</dbReference>
<dbReference type="Pfam" id="PF07727">
    <property type="entry name" value="RVT_2"/>
    <property type="match status" value="1"/>
</dbReference>
<sequence length="1443" mass="158444">MSSPSNFLLPADERFDGSNWVEWKEIIWAAAKQRGVTGYLDGSIKRPRVPVEGESPAVIPTTVYWGSMTPTADEWEQRNAFAQGIVTLNIRNAVGLGVKTNGTASECWASLTSLRDAVSDLGRLHAESALRMIQYSDGTDIETHFKLLRRAWERATSQGSKIDDSDFRMVILGSMPKTANWNLVVGTMLSVKTSDEVISNLTLQIMVNGNGSSARASIPAAQALATHQQRSPQRSTEICTNPVCKRIGHTIERCFKPGGGMEGQYPAWWSKKGVSTNAVPSANSAMAPTATTVERYAFMADSAGAREVKVVTYADSAASEHCFVDRGDFETYVPFHGDAGATATKGGKFTIAGKGRVNKRITFDGRVVLLTFDAIHTPDLSHNLISIGRLDKAGCFTVFGGGGATFLNPVGAPFMYGQGSGTMYKVELHPPIGPITPRAQPTAIALTVAAATIASDAASAFAATRTSHTRPTDIDTWHRRLGHIGYASILKMVKGELVDGLDVTSLKQGLGMCEDCIMGKHSRRPFDGGQTKETKVLERVYIDLWGPARVQSTGGKLYSMHLVDGYCGHMEGYFLANKEAVTTLEAVKHYRITAELHTGNKIHYIRTDIGPEFVNHLWTDFCAEHGIIHETTSGYSSPSNGVAERSNRTVFERVRVLMHEAGLPPSMWCEVAATVFYLADFIPTSRHLDSVPFTAWRGVKPNVSHLRPFGCTAYAKIPTELGGSKLEVRSVKCVLIGYYGRDGYRLFDRSSGRIFRSRDVIFEEGTGNRTLPPLPEPTNEGEDHVSFDGPDPDLGDERAQGLTPVRLTVPALPSAPPPAIAAPLPAIPRRSTRISKPTDAILSSIGSEANIEAARRAGEAWANDKATPAAINHIQAYLTSLDNAAALIVDPDNNWVPNSYTEAMTRPDLWKIPMDREIENLRVHGVWKLVDRPPNVKPMQNRWTFANKYDADGKLVGRKARLVAKGFTQIPGVDYQIDNYASVVRYESLRMNLAIAAAKDMEAWQVDYVGAYLNASTQVPIIMDQPEGYEEIPGEGGAQKVALVTKALYGTMDGAYNWWETYDREMKELGYYRSQADQSVRARHADGETTITSTYTDDVNGISSTPEGAVKAREELGWTYETKDLGEARLILGIRIDRDRESGILTLSQRAYLERVLAKYGMSECSPRPTPLPLGVILNKEQAPSTPEERQFMKDKPYREVLGSVMYAQIATRPDLSYAVSTLSKFSSDPGKAHWDALTHVLRYIRGTLHFKITYGGKAHTDLAPLGYVDADYGGDTDTRRSCSGHVFIQAGGPTAWGAQYQQTVALSTTEAEYMSVTRSCKQILWMYSAMDEVGFPQRKPAVLLNDNAGAISLSKNTKHNSRVKHIDIRHHYIRERVEDGDVAVRYVPSAENLADLFTKPLGRIAHRKFCAALRLCEDDSSDDTGDAEPDDAEPDEPGGVLE</sequence>
<comment type="function">
    <text evidence="1">The aspartyl protease (PR) mediates the proteolytic cleavages of the Gag and Gag-Pol polyproteins after assembly of the VLP.</text>
</comment>
<evidence type="ECO:0000256" key="18">
    <source>
        <dbReference type="ARBA" id="ARBA00023172"/>
    </source>
</evidence>
<keyword evidence="18" id="KW-0233">DNA recombination</keyword>
<evidence type="ECO:0000256" key="10">
    <source>
        <dbReference type="ARBA" id="ARBA00022801"/>
    </source>
</evidence>
<evidence type="ECO:0000256" key="1">
    <source>
        <dbReference type="ARBA" id="ARBA00002180"/>
    </source>
</evidence>
<feature type="region of interest" description="Disordered" evidence="22">
    <location>
        <begin position="766"/>
        <end position="795"/>
    </location>
</feature>
<dbReference type="Proteomes" id="UP000076154">
    <property type="component" value="Unassembled WGS sequence"/>
</dbReference>
<keyword evidence="14" id="KW-0229">DNA integration</keyword>
<dbReference type="PANTHER" id="PTHR42648:SF11">
    <property type="entry name" value="TRANSPOSON TY4-P GAG-POL POLYPROTEIN"/>
    <property type="match status" value="1"/>
</dbReference>